<organism evidence="1 2">
    <name type="scientific">Donghicola mangrovi</name>
    <dbReference type="NCBI Taxonomy" id="2729614"/>
    <lineage>
        <taxon>Bacteria</taxon>
        <taxon>Pseudomonadati</taxon>
        <taxon>Pseudomonadota</taxon>
        <taxon>Alphaproteobacteria</taxon>
        <taxon>Rhodobacterales</taxon>
        <taxon>Roseobacteraceae</taxon>
        <taxon>Donghicola</taxon>
    </lineage>
</organism>
<name>A0A850Q801_9RHOB</name>
<proteinExistence type="predicted"/>
<evidence type="ECO:0000313" key="2">
    <source>
        <dbReference type="Proteomes" id="UP000592216"/>
    </source>
</evidence>
<dbReference type="Gene3D" id="1.20.910.10">
    <property type="entry name" value="Heme oxygenase-like"/>
    <property type="match status" value="1"/>
</dbReference>
<dbReference type="EMBL" id="JABCJE010000011">
    <property type="protein sequence ID" value="NVO25073.1"/>
    <property type="molecule type" value="Genomic_DNA"/>
</dbReference>
<evidence type="ECO:0000313" key="1">
    <source>
        <dbReference type="EMBL" id="NVO25073.1"/>
    </source>
</evidence>
<gene>
    <name evidence="1" type="ORF">HJ536_17080</name>
</gene>
<accession>A0A850Q801</accession>
<dbReference type="SUPFAM" id="SSF48613">
    <property type="entry name" value="Heme oxygenase-like"/>
    <property type="match status" value="1"/>
</dbReference>
<sequence>MNQNPNWQQARQSAQSVAPNNLLARLRADTRGAHEALDQAFAPFQADPAAHLRSFLAAQMAGLTALSSSAKLPHNPASLSLLSEMLDRLAQDCQQMAIPVPVVRPRSGLHPLAVAYLVIGSRLGTEVLRRTLVASGTERIPLYFAPQDYKVAWQGLCAELSAQSAAGALADDVCDGVIAGFELFHSAARLTRETTGKLA</sequence>
<protein>
    <submittedName>
        <fullName evidence="1">Biliverdin-producing heme oxygenase</fullName>
    </submittedName>
</protein>
<dbReference type="RefSeq" id="WP_177158661.1">
    <property type="nucleotide sequence ID" value="NZ_JABCJE010000011.1"/>
</dbReference>
<dbReference type="AlphaFoldDB" id="A0A850Q801"/>
<reference evidence="1 2" key="1">
    <citation type="submission" date="2020-04" db="EMBL/GenBank/DDBJ databases">
        <title>Donghicola sp., a member of the Rhodobacteraceae family isolated from mangrove forest in Thailand.</title>
        <authorList>
            <person name="Charoenyingcharoen P."/>
            <person name="Yukphan P."/>
        </authorList>
    </citation>
    <scope>NUCLEOTIDE SEQUENCE [LARGE SCALE GENOMIC DNA]</scope>
    <source>
        <strain evidence="1 2">B5-SW-15</strain>
    </source>
</reference>
<comment type="caution">
    <text evidence="1">The sequence shown here is derived from an EMBL/GenBank/DDBJ whole genome shotgun (WGS) entry which is preliminary data.</text>
</comment>
<dbReference type="InterPro" id="IPR016084">
    <property type="entry name" value="Haem_Oase-like_multi-hlx"/>
</dbReference>
<dbReference type="Proteomes" id="UP000592216">
    <property type="component" value="Unassembled WGS sequence"/>
</dbReference>